<reference evidence="3 4" key="1">
    <citation type="submission" date="2023-03" db="EMBL/GenBank/DDBJ databases">
        <title>Mating type loci evolution in Malassezia.</title>
        <authorList>
            <person name="Coelho M.A."/>
        </authorList>
    </citation>
    <scope>NUCLEOTIDE SEQUENCE [LARGE SCALE GENOMIC DNA]</scope>
    <source>
        <strain evidence="3 4">CBS 13387</strain>
    </source>
</reference>
<dbReference type="SMART" id="SM00501">
    <property type="entry name" value="BRIGHT"/>
    <property type="match status" value="1"/>
</dbReference>
<organism evidence="3 4">
    <name type="scientific">Malassezia arunalokei</name>
    <dbReference type="NCBI Taxonomy" id="1514897"/>
    <lineage>
        <taxon>Eukaryota</taxon>
        <taxon>Fungi</taxon>
        <taxon>Dikarya</taxon>
        <taxon>Basidiomycota</taxon>
        <taxon>Ustilaginomycotina</taxon>
        <taxon>Malasseziomycetes</taxon>
        <taxon>Malasseziales</taxon>
        <taxon>Malasseziaceae</taxon>
        <taxon>Malassezia</taxon>
    </lineage>
</organism>
<feature type="compositionally biased region" description="Polar residues" evidence="1">
    <location>
        <begin position="730"/>
        <end position="744"/>
    </location>
</feature>
<gene>
    <name evidence="3" type="ORF">MARU1_002104</name>
</gene>
<dbReference type="GO" id="GO:0006357">
    <property type="term" value="P:regulation of transcription by RNA polymerase II"/>
    <property type="evidence" value="ECO:0007669"/>
    <property type="project" value="InterPro"/>
</dbReference>
<dbReference type="Pfam" id="PF01388">
    <property type="entry name" value="ARID"/>
    <property type="match status" value="1"/>
</dbReference>
<protein>
    <recommendedName>
        <fullName evidence="2">ARID domain-containing protein</fullName>
    </recommendedName>
</protein>
<keyword evidence="4" id="KW-1185">Reference proteome</keyword>
<feature type="compositionally biased region" description="Basic and acidic residues" evidence="1">
    <location>
        <begin position="566"/>
        <end position="576"/>
    </location>
</feature>
<feature type="domain" description="ARID" evidence="2">
    <location>
        <begin position="354"/>
        <end position="450"/>
    </location>
</feature>
<feature type="compositionally biased region" description="Basic and acidic residues" evidence="1">
    <location>
        <begin position="511"/>
        <end position="527"/>
    </location>
</feature>
<evidence type="ECO:0000256" key="1">
    <source>
        <dbReference type="SAM" id="MobiDB-lite"/>
    </source>
</evidence>
<feature type="region of interest" description="Disordered" evidence="1">
    <location>
        <begin position="100"/>
        <end position="122"/>
    </location>
</feature>
<feature type="compositionally biased region" description="Polar residues" evidence="1">
    <location>
        <begin position="501"/>
        <end position="510"/>
    </location>
</feature>
<name>A0AAJ5Z556_9BASI</name>
<accession>A0AAJ5Z556</accession>
<dbReference type="Proteomes" id="UP001217582">
    <property type="component" value="Chromosome 4"/>
</dbReference>
<proteinExistence type="predicted"/>
<dbReference type="GO" id="GO:0016592">
    <property type="term" value="C:mediator complex"/>
    <property type="evidence" value="ECO:0007669"/>
    <property type="project" value="InterPro"/>
</dbReference>
<dbReference type="GO" id="GO:0003677">
    <property type="term" value="F:DNA binding"/>
    <property type="evidence" value="ECO:0007669"/>
    <property type="project" value="InterPro"/>
</dbReference>
<feature type="region of interest" description="Disordered" evidence="1">
    <location>
        <begin position="728"/>
        <end position="761"/>
    </location>
</feature>
<feature type="region of interest" description="Disordered" evidence="1">
    <location>
        <begin position="19"/>
        <end position="44"/>
    </location>
</feature>
<dbReference type="PROSITE" id="PS51011">
    <property type="entry name" value="ARID"/>
    <property type="match status" value="1"/>
</dbReference>
<dbReference type="AlphaFoldDB" id="A0AAJ5Z556"/>
<evidence type="ECO:0000313" key="4">
    <source>
        <dbReference type="Proteomes" id="UP001217582"/>
    </source>
</evidence>
<feature type="region of interest" description="Disordered" evidence="1">
    <location>
        <begin position="501"/>
        <end position="581"/>
    </location>
</feature>
<dbReference type="InterPro" id="IPR008626">
    <property type="entry name" value="Mediator_Med15_fun"/>
</dbReference>
<evidence type="ECO:0000259" key="2">
    <source>
        <dbReference type="PROSITE" id="PS51011"/>
    </source>
</evidence>
<dbReference type="SMART" id="SM01014">
    <property type="entry name" value="ARID"/>
    <property type="match status" value="1"/>
</dbReference>
<feature type="region of interest" description="Disordered" evidence="1">
    <location>
        <begin position="943"/>
        <end position="963"/>
    </location>
</feature>
<dbReference type="Gene3D" id="1.10.150.60">
    <property type="entry name" value="ARID DNA-binding domain"/>
    <property type="match status" value="1"/>
</dbReference>
<feature type="compositionally biased region" description="Basic and acidic residues" evidence="1">
    <location>
        <begin position="952"/>
        <end position="963"/>
    </location>
</feature>
<feature type="compositionally biased region" description="Polar residues" evidence="1">
    <location>
        <begin position="155"/>
        <end position="166"/>
    </location>
</feature>
<feature type="compositionally biased region" description="Low complexity" evidence="1">
    <location>
        <begin position="19"/>
        <end position="39"/>
    </location>
</feature>
<evidence type="ECO:0000313" key="3">
    <source>
        <dbReference type="EMBL" id="WFD16069.1"/>
    </source>
</evidence>
<dbReference type="InterPro" id="IPR036431">
    <property type="entry name" value="ARID_dom_sf"/>
</dbReference>
<feature type="region of interest" description="Disordered" evidence="1">
    <location>
        <begin position="155"/>
        <end position="177"/>
    </location>
</feature>
<dbReference type="EMBL" id="CP119919">
    <property type="protein sequence ID" value="WFD16069.1"/>
    <property type="molecule type" value="Genomic_DNA"/>
</dbReference>
<dbReference type="GO" id="GO:0003712">
    <property type="term" value="F:transcription coregulator activity"/>
    <property type="evidence" value="ECO:0007669"/>
    <property type="project" value="InterPro"/>
</dbReference>
<dbReference type="InterPro" id="IPR001606">
    <property type="entry name" value="ARID_dom"/>
</dbReference>
<sequence length="975" mass="108042">MSFPPGGNVFQGNSQQQFAQYVQQQKQQHHMQTGQQPFQSPQLGFSGYSNAQQQQDFMPNITPQQIQAILNQKNPAMQTGLQGNQYMPSPIMSQLQPGMPIPTSMPMPSTQPHQPAPPRQANGSVSIVADLVNKAKAGLLSPIQLAQLRAILGQEGTQPSPQNPAIQPSMSTSSPVMPMQSVPMKKSPMMMSNQQPTAGPNIPQMNMLLNAANVQQPQQQANLLQGLQFIQKIQQRLAEIDQKLATSIHEHERQMLQHNRQELLRVQGTIIQKLSQGSQMQQQNFNSSPPNIMPNATSSSLTNFPQPNFNNAPKPSMNMMNTPNATTHMSPANSFQMPANMPAPTPSQPAANVAITPDQFKRALVVLQHRHGKPVQMNPIVNGCPIDLYQLFNAVQSLGGSKITTQKGLWNTVVGSLGYVSLNQAQVSALAVQVAQVYKTYLELFEEVWNRAMVHQMSMSHQMNKANVPDISQTSQGSAPIPPSGISPNAVFDALVQRANQQGSPPLSSYQKDHSLSVESSETDKLSATKPQYSLASPKTPVGKPSKVVWPQEEQRSTQSMASDQTLEKSHTASKDKTKRPTIRVTTRMLEEARSLLYKVELSLSVSRPKLPVIEDIPESEKAIILQQVEQLVSLKTTVSALLPVFLAMTQNLEPAKRVKIMIYIFEDQLALLPSRKCIMRLSDLEKLKVQMTRCIGFVRIHDEKLARKVMAKAVADQPELLQRKALHSVESSAENTPPVSSAPKQIPLESAGKKEDGDDDDIEITATNIKTPINNATSPTQSLKISGKEKTSNIPQVSALSSLEPKDVPGQAINKLLTEQIQNEQLSQNSPIQFLEKAWNKLITAETQAKASKFNVDVLRHQLEDNTSWPSTSLESLIYTAIDVPCQLRLHDTKQRNEYSTPLYTKEPFLKNDTDGRHASHCSDSKLTSFDKIILNPAPEAWREQAANEDGENKLDDVTRENNQDWWTNEDFFK</sequence>
<dbReference type="SUPFAM" id="SSF46774">
    <property type="entry name" value="ARID-like"/>
    <property type="match status" value="1"/>
</dbReference>
<dbReference type="Pfam" id="PF05397">
    <property type="entry name" value="Med15_fungi"/>
    <property type="match status" value="1"/>
</dbReference>
<feature type="compositionally biased region" description="Low complexity" evidence="1">
    <location>
        <begin position="167"/>
        <end position="177"/>
    </location>
</feature>